<name>A0ABQ1I1I6_9ALTE</name>
<evidence type="ECO:0000313" key="2">
    <source>
        <dbReference type="Proteomes" id="UP000651977"/>
    </source>
</evidence>
<dbReference type="EMBL" id="BMDY01000008">
    <property type="protein sequence ID" value="GGB03614.1"/>
    <property type="molecule type" value="Genomic_DNA"/>
</dbReference>
<reference evidence="2" key="1">
    <citation type="journal article" date="2019" name="Int. J. Syst. Evol. Microbiol.">
        <title>The Global Catalogue of Microorganisms (GCM) 10K type strain sequencing project: providing services to taxonomists for standard genome sequencing and annotation.</title>
        <authorList>
            <consortium name="The Broad Institute Genomics Platform"/>
            <consortium name="The Broad Institute Genome Sequencing Center for Infectious Disease"/>
            <person name="Wu L."/>
            <person name="Ma J."/>
        </authorList>
    </citation>
    <scope>NUCLEOTIDE SEQUENCE [LARGE SCALE GENOMIC DNA]</scope>
    <source>
        <strain evidence="2">CGMCC 1.10131</strain>
    </source>
</reference>
<dbReference type="RefSeq" id="WP_257720924.1">
    <property type="nucleotide sequence ID" value="NZ_BMDY01000008.1"/>
</dbReference>
<dbReference type="Proteomes" id="UP000651977">
    <property type="component" value="Unassembled WGS sequence"/>
</dbReference>
<gene>
    <name evidence="1" type="ORF">GCM10007414_16190</name>
</gene>
<protein>
    <submittedName>
        <fullName evidence="1">Uncharacterized protein</fullName>
    </submittedName>
</protein>
<evidence type="ECO:0000313" key="1">
    <source>
        <dbReference type="EMBL" id="GGB03614.1"/>
    </source>
</evidence>
<keyword evidence="2" id="KW-1185">Reference proteome</keyword>
<comment type="caution">
    <text evidence="1">The sequence shown here is derived from an EMBL/GenBank/DDBJ whole genome shotgun (WGS) entry which is preliminary data.</text>
</comment>
<organism evidence="1 2">
    <name type="scientific">Agarivorans gilvus</name>
    <dbReference type="NCBI Taxonomy" id="680279"/>
    <lineage>
        <taxon>Bacteria</taxon>
        <taxon>Pseudomonadati</taxon>
        <taxon>Pseudomonadota</taxon>
        <taxon>Gammaproteobacteria</taxon>
        <taxon>Alteromonadales</taxon>
        <taxon>Alteromonadaceae</taxon>
        <taxon>Agarivorans</taxon>
    </lineage>
</organism>
<accession>A0ABQ1I1I6</accession>
<sequence length="43" mass="4501">METAFSRSGSFFIAAAMLPAIISNVVLNESVKESLVAAQAELS</sequence>
<proteinExistence type="predicted"/>